<dbReference type="Gene3D" id="2.60.40.150">
    <property type="entry name" value="C2 domain"/>
    <property type="match status" value="8"/>
</dbReference>
<dbReference type="GO" id="GO:1905515">
    <property type="term" value="P:non-motile cilium assembly"/>
    <property type="evidence" value="ECO:0007669"/>
    <property type="project" value="TreeGrafter"/>
</dbReference>
<feature type="compositionally biased region" description="Basic and acidic residues" evidence="1">
    <location>
        <begin position="286"/>
        <end position="296"/>
    </location>
</feature>
<feature type="region of interest" description="Disordered" evidence="1">
    <location>
        <begin position="1180"/>
        <end position="1211"/>
    </location>
</feature>
<keyword evidence="4" id="KW-1185">Reference proteome</keyword>
<feature type="region of interest" description="Disordered" evidence="1">
    <location>
        <begin position="630"/>
        <end position="662"/>
    </location>
</feature>
<dbReference type="EMBL" id="JBGBPQ010000005">
    <property type="protein sequence ID" value="KAL1524540.1"/>
    <property type="molecule type" value="Genomic_DNA"/>
</dbReference>
<reference evidence="3 4" key="1">
    <citation type="journal article" date="2024" name="Science">
        <title>Giant polyketide synthase enzymes in the biosynthesis of giant marine polyether toxins.</title>
        <authorList>
            <person name="Fallon T.R."/>
            <person name="Shende V.V."/>
            <person name="Wierzbicki I.H."/>
            <person name="Pendleton A.L."/>
            <person name="Watervoot N.F."/>
            <person name="Auber R.P."/>
            <person name="Gonzalez D.J."/>
            <person name="Wisecaver J.H."/>
            <person name="Moore B.S."/>
        </authorList>
    </citation>
    <scope>NUCLEOTIDE SEQUENCE [LARGE SCALE GENOMIC DNA]</scope>
    <source>
        <strain evidence="3 4">12B1</strain>
    </source>
</reference>
<protein>
    <recommendedName>
        <fullName evidence="2">RPGRIP1 C-terminal domain-containing protein</fullName>
    </recommendedName>
</protein>
<feature type="region of interest" description="Disordered" evidence="1">
    <location>
        <begin position="997"/>
        <end position="1027"/>
    </location>
</feature>
<evidence type="ECO:0000313" key="4">
    <source>
        <dbReference type="Proteomes" id="UP001515480"/>
    </source>
</evidence>
<feature type="region of interest" description="Disordered" evidence="1">
    <location>
        <begin position="814"/>
        <end position="844"/>
    </location>
</feature>
<dbReference type="Proteomes" id="UP001515480">
    <property type="component" value="Unassembled WGS sequence"/>
</dbReference>
<feature type="compositionally biased region" description="Basic and acidic residues" evidence="1">
    <location>
        <begin position="263"/>
        <end position="277"/>
    </location>
</feature>
<dbReference type="InterPro" id="IPR041091">
    <property type="entry name" value="RPGRIP1_C"/>
</dbReference>
<feature type="region of interest" description="Disordered" evidence="1">
    <location>
        <begin position="263"/>
        <end position="296"/>
    </location>
</feature>
<evidence type="ECO:0000259" key="2">
    <source>
        <dbReference type="Pfam" id="PF18111"/>
    </source>
</evidence>
<feature type="non-terminal residue" evidence="3">
    <location>
        <position position="1"/>
    </location>
</feature>
<feature type="compositionally biased region" description="Basic and acidic residues" evidence="1">
    <location>
        <begin position="1201"/>
        <end position="1211"/>
    </location>
</feature>
<dbReference type="PANTHER" id="PTHR14240">
    <property type="entry name" value="RETINITIS PIGMENTOSA GTPASE REGULATOR-INTERACTING PROTEIN"/>
    <property type="match status" value="1"/>
</dbReference>
<proteinExistence type="predicted"/>
<organism evidence="3 4">
    <name type="scientific">Prymnesium parvum</name>
    <name type="common">Toxic golden alga</name>
    <dbReference type="NCBI Taxonomy" id="97485"/>
    <lineage>
        <taxon>Eukaryota</taxon>
        <taxon>Haptista</taxon>
        <taxon>Haptophyta</taxon>
        <taxon>Prymnesiophyceae</taxon>
        <taxon>Prymnesiales</taxon>
        <taxon>Prymnesiaceae</taxon>
        <taxon>Prymnesium</taxon>
    </lineage>
</organism>
<dbReference type="InterPro" id="IPR031139">
    <property type="entry name" value="RPGRIP1_fam"/>
</dbReference>
<feature type="compositionally biased region" description="Basic and acidic residues" evidence="1">
    <location>
        <begin position="1018"/>
        <end position="1027"/>
    </location>
</feature>
<feature type="region of interest" description="Disordered" evidence="1">
    <location>
        <begin position="447"/>
        <end position="479"/>
    </location>
</feature>
<feature type="domain" description="RPGRIP1 C-terminal" evidence="2">
    <location>
        <begin position="1753"/>
        <end position="1846"/>
    </location>
</feature>
<feature type="compositionally biased region" description="Basic and acidic residues" evidence="1">
    <location>
        <begin position="652"/>
        <end position="662"/>
    </location>
</feature>
<feature type="compositionally biased region" description="Basic and acidic residues" evidence="1">
    <location>
        <begin position="103"/>
        <end position="112"/>
    </location>
</feature>
<feature type="compositionally biased region" description="Basic and acidic residues" evidence="1">
    <location>
        <begin position="835"/>
        <end position="844"/>
    </location>
</feature>
<sequence length="1973" mass="208230">KAFEVAQQSAEEEDSEVLLHVLTTDEEGKEAVLGTAACSLEKIVKQNKDHDGVVDVFSPKGVLIGTLMCGVAALSAFGKKDAEEGGESQAEPAKRRGVLGRSAPKDAGSDDPRVTVKLSKLTLNGEGQRLLGAAKSKSVEVEVDMLGSEKVPSRTAAAKVGRGGVVSLSFEKRYEAGPQSKLGKAFEVAQQSAEEEDSEVLLHVLTTDEEGKEAVLGTAACSLEKIVKQNKDHDGVVDVFSPKGVLIGTLMCGVAALSAFGKKDAEEGEKASPEPAKRRGVLGRSAPKDAGSDDPRVTVKLSKLTLNGEGQRLLGAAKSKSVEVEVDMLGSEKVPSRTAAAKVGRGGVVSLSFEKRYEAGPESKLGKAFEVAQQSAEEEDSEVLLHVLTTDEEGKEAVLGTAACSLEKIVKQNKDHDGVVDVFSPKGVLIGTLMCGVAALAAFGKKDAEEGEKASPEPAKRRGVLGRSAPKDAGSDDPRVTVKLSKLTLNGEGQRLLGAAKSKSVEVEVDMLGSEKVPSRTAAAKVGRGGVVSLSFEKRYEAGPESKLGKAFEVAQQSAEEEDSEVLLHVLTTDEEGKEAMLGTAACSLEKIVKQNKDHDGVVDVFSPKGVLVGTLMCGVAALSAFGKKDAEEGGENQGEPAKRRTLFGRSAPKESGSDDPRVTVKLSKLTLNGEGQRLLGAAKSKSVEVEVDMLGSEKVPSRTAAAKVGRGGMVSLSFEKRYEAGPESKLGKAFEVAQQSAEEEDSEVLLHVLTTDEEGEEAVLGTAACSLEKIVKHNKDHDGVVDVFSPKGVLIGTLMCGVAALSAFGKKDAEEGGESQAEPAKRRGVLGRSAPKDAGSDDPRVTVKLSKLTLNGEGQRLLGAAKSKSVEVEVDMLGSEKVPSRTAAAKVGRGGVVSLSFEKRYEAGPESKLGKAFEVAQQSAEEEDSEVLLHVLTTDEEGKEAMLGTAACSLEKIVKQNKDHDGVVDVFSPKGVLVGTLMCGVAALSAFGKKDAEEGGESQAEPAKRRGVLGRSAPKDAGSDDPRVTVKLSKLTLNGEGQRLLGAAKSKSVEVEVDMLGSEKVPSRTAAAKVGRGGVVSLSFEKRYEAGPESKLGKAFEVAQQSAEEEDSEVLLHVLTTDEEGEEAVLGTAACSLEKIVKQNKDHDGVVDVFSPKGVLIGTLMCGVAALSAFGKKDAEEGGEIQGEPAKRRTLFGRSAPKESGSDDPRVTVKLSKLTLNGEGQRLLGAAKSKSVEVEVDMLGSEKVPSRTAAAKVGRGGVVSLSFEKRYEAGPESKLGKAFEAARTSGNATDADVLFVVLVVDVDVSESQLAVSSCNLERLVSTGKDHVGVLPLLSGTGVILGELDCIISSVMSLSRLDFVDPAFEHIGSSHKIVIDVRTLTLRKSKLGKRSYLFVELHFPYGSALASSNRSQLSTSNAIEFDFQQNFEPTPGSVLARALVRGLCSGEEDSAMVRLVVLSCDEKGGNPQELGETRTSLKAVLVNGNDKGTHEPSPIRDSQGVEIGDLVYGLTAFKAMHDLNMQIAKAVGTPPISVHGQLQDGSPGELEFHEIKLKKTDQSPLLITVDFFGDVFISDSVELRAGKAELTFGHTFTAAIGGRARARAIAALLNSNPDGVTPHINISVLHDAEHRALVGKAKIDLLSILKSGKELKEMVLLLEHETGGEIGDLVCSLESLRTLRVLSEEANAAGRIVVNVQKVEITSPSARGKLRTGNGFVVLIDMLEVKEDKSPHCHFDANFEGSVLLKRAYSVDSGSNLRKAILKSLKSTNEEDSEIQLVVFSVGKSNDETEIGVARISLEKLLASGVDHAAGPVVLNDNTGNVIGKVTCEVSALAAMRNISSEFKGWLAPHKDSKVSQQSVVVSSITDGSPTQALKEGQPTNDNAEQKQPVDEGPAVPWLVAHEDDKIFIQLRELSMTKAGQSAIAAQASAKKLKIDEVMLEIEMLEMAPKGKPWLTDPLAMKASGAVER</sequence>
<feature type="compositionally biased region" description="Basic and acidic residues" evidence="1">
    <location>
        <begin position="469"/>
        <end position="479"/>
    </location>
</feature>
<accession>A0AB34JSK3</accession>
<gene>
    <name evidence="3" type="ORF">AB1Y20_019432</name>
</gene>
<comment type="caution">
    <text evidence="3">The sequence shown here is derived from an EMBL/GenBank/DDBJ whole genome shotgun (WGS) entry which is preliminary data.</text>
</comment>
<evidence type="ECO:0000313" key="3">
    <source>
        <dbReference type="EMBL" id="KAL1524540.1"/>
    </source>
</evidence>
<dbReference type="InterPro" id="IPR035892">
    <property type="entry name" value="C2_domain_sf"/>
</dbReference>
<feature type="compositionally biased region" description="Basic and acidic residues" evidence="1">
    <location>
        <begin position="447"/>
        <end position="460"/>
    </location>
</feature>
<feature type="region of interest" description="Disordered" evidence="1">
    <location>
        <begin position="82"/>
        <end position="112"/>
    </location>
</feature>
<evidence type="ECO:0000256" key="1">
    <source>
        <dbReference type="SAM" id="MobiDB-lite"/>
    </source>
</evidence>
<dbReference type="Pfam" id="PF18111">
    <property type="entry name" value="RPGR1_C"/>
    <property type="match status" value="1"/>
</dbReference>
<feature type="region of interest" description="Disordered" evidence="1">
    <location>
        <begin position="1870"/>
        <end position="1894"/>
    </location>
</feature>
<dbReference type="PANTHER" id="PTHR14240:SF1">
    <property type="entry name" value="PROTEIN FANTOM-RELATED"/>
    <property type="match status" value="1"/>
</dbReference>
<feature type="compositionally biased region" description="Polar residues" evidence="1">
    <location>
        <begin position="1870"/>
        <end position="1887"/>
    </location>
</feature>
<name>A0AB34JSK3_PRYPA</name>
<dbReference type="GO" id="GO:0035869">
    <property type="term" value="C:ciliary transition zone"/>
    <property type="evidence" value="ECO:0007669"/>
    <property type="project" value="TreeGrafter"/>
</dbReference>